<feature type="compositionally biased region" description="Low complexity" evidence="1">
    <location>
        <begin position="56"/>
        <end position="82"/>
    </location>
</feature>
<dbReference type="GO" id="GO:0042834">
    <property type="term" value="F:peptidoglycan binding"/>
    <property type="evidence" value="ECO:0007669"/>
    <property type="project" value="InterPro"/>
</dbReference>
<evidence type="ECO:0000256" key="1">
    <source>
        <dbReference type="SAM" id="MobiDB-lite"/>
    </source>
</evidence>
<keyword evidence="2" id="KW-0732">Signal</keyword>
<evidence type="ECO:0000256" key="2">
    <source>
        <dbReference type="SAM" id="SignalP"/>
    </source>
</evidence>
<gene>
    <name evidence="4" type="ORF">HXK21_06390</name>
</gene>
<sequence length="189" mass="21024">MTRIGGLFIVFILTSVCSKAQTFTDHARKQSNGGGRLTVVQDADLDNIVNNKKGKAAQTTQTAKKAEAKPATNTAKPASKPASTTRSSSPRQGNRYVARQRVSAQGYRIQIYTGGNSRNDKIEAQQMRVKCQQHFPELAAYVHFISPHWVCRVGDFNTREEAARYVTRLRKARVSYEVRVVSSPILAIR</sequence>
<dbReference type="EMBL" id="JABZGR010000018">
    <property type="protein sequence ID" value="MBF0970655.1"/>
    <property type="molecule type" value="Genomic_DNA"/>
</dbReference>
<feature type="domain" description="SPOR" evidence="3">
    <location>
        <begin position="101"/>
        <end position="183"/>
    </location>
</feature>
<dbReference type="PROSITE" id="PS51724">
    <property type="entry name" value="SPOR"/>
    <property type="match status" value="1"/>
</dbReference>
<accession>A0A929RWN3</accession>
<evidence type="ECO:0000313" key="4">
    <source>
        <dbReference type="EMBL" id="MBF0970655.1"/>
    </source>
</evidence>
<proteinExistence type="predicted"/>
<dbReference type="Pfam" id="PF05036">
    <property type="entry name" value="SPOR"/>
    <property type="match status" value="1"/>
</dbReference>
<feature type="signal peptide" evidence="2">
    <location>
        <begin position="1"/>
        <end position="20"/>
    </location>
</feature>
<feature type="compositionally biased region" description="Polar residues" evidence="1">
    <location>
        <begin position="83"/>
        <end position="92"/>
    </location>
</feature>
<organism evidence="4 5">
    <name type="scientific">Alloprevotella tannerae</name>
    <dbReference type="NCBI Taxonomy" id="76122"/>
    <lineage>
        <taxon>Bacteria</taxon>
        <taxon>Pseudomonadati</taxon>
        <taxon>Bacteroidota</taxon>
        <taxon>Bacteroidia</taxon>
        <taxon>Bacteroidales</taxon>
        <taxon>Prevotellaceae</taxon>
        <taxon>Alloprevotella</taxon>
    </lineage>
</organism>
<reference evidence="4" key="1">
    <citation type="submission" date="2020-04" db="EMBL/GenBank/DDBJ databases">
        <title>Deep metagenomics examines the oral microbiome during advanced dental caries in children, revealing novel taxa and co-occurrences with host molecules.</title>
        <authorList>
            <person name="Baker J.L."/>
            <person name="Morton J.T."/>
            <person name="Dinis M."/>
            <person name="Alvarez R."/>
            <person name="Tran N.C."/>
            <person name="Knight R."/>
            <person name="Edlund A."/>
        </authorList>
    </citation>
    <scope>NUCLEOTIDE SEQUENCE</scope>
    <source>
        <strain evidence="4">JCVI_34_bin.1</strain>
    </source>
</reference>
<feature type="region of interest" description="Disordered" evidence="1">
    <location>
        <begin position="51"/>
        <end position="96"/>
    </location>
</feature>
<name>A0A929RWN3_9BACT</name>
<evidence type="ECO:0000259" key="3">
    <source>
        <dbReference type="PROSITE" id="PS51724"/>
    </source>
</evidence>
<comment type="caution">
    <text evidence="4">The sequence shown here is derived from an EMBL/GenBank/DDBJ whole genome shotgun (WGS) entry which is preliminary data.</text>
</comment>
<dbReference type="RefSeq" id="WP_303764224.1">
    <property type="nucleotide sequence ID" value="NZ_CAUSLU010000001.1"/>
</dbReference>
<dbReference type="InterPro" id="IPR007730">
    <property type="entry name" value="SPOR-like_dom"/>
</dbReference>
<feature type="chain" id="PRO_5037058149" evidence="2">
    <location>
        <begin position="21"/>
        <end position="189"/>
    </location>
</feature>
<protein>
    <submittedName>
        <fullName evidence="4">SPOR domain-containing protein</fullName>
    </submittedName>
</protein>
<dbReference type="AlphaFoldDB" id="A0A929RWN3"/>
<evidence type="ECO:0000313" key="5">
    <source>
        <dbReference type="Proteomes" id="UP000704068"/>
    </source>
</evidence>
<dbReference type="Proteomes" id="UP000704068">
    <property type="component" value="Unassembled WGS sequence"/>
</dbReference>